<dbReference type="EC" id="5.6.2.4" evidence="7"/>
<gene>
    <name evidence="11" type="ORF">BJ508DRAFT_310650</name>
</gene>
<dbReference type="InterPro" id="IPR014001">
    <property type="entry name" value="Helicase_ATP-bd"/>
</dbReference>
<dbReference type="GO" id="GO:0009378">
    <property type="term" value="F:four-way junction helicase activity"/>
    <property type="evidence" value="ECO:0007669"/>
    <property type="project" value="TreeGrafter"/>
</dbReference>
<dbReference type="Pfam" id="PF00270">
    <property type="entry name" value="DEAD"/>
    <property type="match status" value="1"/>
</dbReference>
<dbReference type="SMART" id="SM00490">
    <property type="entry name" value="HELICc"/>
    <property type="match status" value="1"/>
</dbReference>
<sequence>MVGEAVETCRRRLRVLRVMGPKMAPWFAVPLKYMNAEDIHLPTVANVQTFHLFVFPPIPMPPKPKLRRTVPTRHERDSQPEDTASHVEPPPQIQNDTHTPIPIPTQDMVSKRESGAFGDDGKKFKVFDYEDIRNLPVRTGGGKSMIFQLLTAMPDWNIIIISPINALILEQVTAFREAGISCIGLAAGEKDKQMTKEWKDIDDGKFQVIVAAPERLLDQSGVFWHRMLGNVDTHPLLSKVRCIFIDEAHCVHKWGKSNFRADYRGLGKLRPHFTKSVIATMSATWLKHVRYYVHRIIGLAEPTYIFRSPVKRENLSLICAEMQPNYVDLCNIWETVDPDLVRAVESIPKTIVYVDNRRATQAISNFIRESLQPWLSSEVVSSDDDFSSGDEESTPEARRARIRDRRQKELERDVEVAVVSFNAALPPGEKTRRLANFRSGISRIMVATEAAGMGLNIEDVEICIQYGLTDNLGLAEVWQRLGRAARSLSAGTVIILAERKYLLPAPPAQLVGNVGRTAWAIQSHTGPPNFYLPVTADTIAEAHMNVSRIQVDNNDDDTTDEREGLDPHLKWLLGTTGCRQDVLAIVYEDPTLERNGNWSCGKCDNCLFPPRTYFNRAAAPPTDLRGMAAPNFRRIIRPSQTDVGLRDEAITEFIGIRAGNPNSAWLRRSVRYLDTCGHEEEKHTEDVERQAIRDAQEGTIVVKNMPDGLVKRLVEAMKDTRDKLFETDNEVLQVVMGLRVSEFIPDATINRIAEYVASGRAMRTVDDLDTAMGGNWDLRSSGLLKYAKPLLQILTDTTEAFRVEKEKEKEAREKLKEENAKKEKIEKERKAQEKKEAAKIAKAARDAKARELRAAKEASRNATKKANNGGNADVMPTLHPDTPDHMAEGNNTVAMNTNVGVEVGDEPGELESKVGNDAIQKPLAPLQQANTEKDEPQLALGSFWVPAYRPLISQVICDHIAARNDRAFDRVILAELFDELHSYPDLADMIERQGFHIERDELALELIQLIRAKLREDRKKSKAIAPIPCTHASPAPPSTQAPRGPSRAPSHARSTGTRSRNVSETPASPFIGFAPICTPEPDAYFLPQKTEYHFTEPPTTPLRHNTSRSRSQTPLPGSGRAIKLNEWDGGSEKLVDMRFPDAELLGQGDYDEIKSNARDDVLLKKTENSVASQDGARGRRRKRAQSDAVTHESIPGDTATQDESVGVTPVEQEKKLGRTRGATKRAAESTSGEILPQPTPPAQPRKRQATKRTITTTVEPTVEEAQDQDNSTRGGRGIGKRGGVKRGRRGKK</sequence>
<evidence type="ECO:0000256" key="2">
    <source>
        <dbReference type="ARBA" id="ARBA00022741"/>
    </source>
</evidence>
<dbReference type="InterPro" id="IPR027417">
    <property type="entry name" value="P-loop_NTPase"/>
</dbReference>
<evidence type="ECO:0000256" key="6">
    <source>
        <dbReference type="ARBA" id="ARBA00034617"/>
    </source>
</evidence>
<feature type="domain" description="Helicase C-terminal" evidence="10">
    <location>
        <begin position="339"/>
        <end position="525"/>
    </location>
</feature>
<dbReference type="Pfam" id="PF00271">
    <property type="entry name" value="Helicase_C"/>
    <property type="match status" value="1"/>
</dbReference>
<feature type="compositionally biased region" description="Basic and acidic residues" evidence="8">
    <location>
        <begin position="72"/>
        <end position="85"/>
    </location>
</feature>
<evidence type="ECO:0000256" key="4">
    <source>
        <dbReference type="ARBA" id="ARBA00023125"/>
    </source>
</evidence>
<feature type="compositionally biased region" description="Polar residues" evidence="8">
    <location>
        <begin position="1102"/>
        <end position="1115"/>
    </location>
</feature>
<evidence type="ECO:0000256" key="7">
    <source>
        <dbReference type="ARBA" id="ARBA00034808"/>
    </source>
</evidence>
<feature type="region of interest" description="Disordered" evidence="8">
    <location>
        <begin position="1164"/>
        <end position="1292"/>
    </location>
</feature>
<dbReference type="GO" id="GO:0005694">
    <property type="term" value="C:chromosome"/>
    <property type="evidence" value="ECO:0007669"/>
    <property type="project" value="TreeGrafter"/>
</dbReference>
<organism evidence="11 12">
    <name type="scientific">Ascobolus immersus RN42</name>
    <dbReference type="NCBI Taxonomy" id="1160509"/>
    <lineage>
        <taxon>Eukaryota</taxon>
        <taxon>Fungi</taxon>
        <taxon>Dikarya</taxon>
        <taxon>Ascomycota</taxon>
        <taxon>Pezizomycotina</taxon>
        <taxon>Pezizomycetes</taxon>
        <taxon>Pezizales</taxon>
        <taxon>Ascobolaceae</taxon>
        <taxon>Ascobolus</taxon>
    </lineage>
</organism>
<dbReference type="InterPro" id="IPR001650">
    <property type="entry name" value="Helicase_C-like"/>
</dbReference>
<evidence type="ECO:0000256" key="3">
    <source>
        <dbReference type="ARBA" id="ARBA00022840"/>
    </source>
</evidence>
<dbReference type="EMBL" id="ML119735">
    <property type="protein sequence ID" value="RPA76902.1"/>
    <property type="molecule type" value="Genomic_DNA"/>
</dbReference>
<keyword evidence="2" id="KW-0547">Nucleotide-binding</keyword>
<feature type="region of interest" description="Disordered" evidence="8">
    <location>
        <begin position="63"/>
        <end position="102"/>
    </location>
</feature>
<dbReference type="STRING" id="1160509.A0A3N4HSV0"/>
<feature type="domain" description="Helicase ATP-binding" evidence="9">
    <location>
        <begin position="139"/>
        <end position="303"/>
    </location>
</feature>
<dbReference type="GO" id="GO:0005737">
    <property type="term" value="C:cytoplasm"/>
    <property type="evidence" value="ECO:0007669"/>
    <property type="project" value="TreeGrafter"/>
</dbReference>
<dbReference type="GO" id="GO:0016787">
    <property type="term" value="F:hydrolase activity"/>
    <property type="evidence" value="ECO:0007669"/>
    <property type="project" value="UniProtKB-KW"/>
</dbReference>
<protein>
    <recommendedName>
        <fullName evidence="7">DNA 3'-5' helicase</fullName>
        <ecNumber evidence="7">5.6.2.4</ecNumber>
    </recommendedName>
</protein>
<keyword evidence="5" id="KW-0413">Isomerase</keyword>
<feature type="compositionally biased region" description="Basic residues" evidence="8">
    <location>
        <begin position="1278"/>
        <end position="1292"/>
    </location>
</feature>
<proteinExistence type="inferred from homology"/>
<keyword evidence="4" id="KW-0238">DNA-binding</keyword>
<dbReference type="InterPro" id="IPR011545">
    <property type="entry name" value="DEAD/DEAH_box_helicase_dom"/>
</dbReference>
<dbReference type="GO" id="GO:0005524">
    <property type="term" value="F:ATP binding"/>
    <property type="evidence" value="ECO:0007669"/>
    <property type="project" value="UniProtKB-KW"/>
</dbReference>
<dbReference type="PANTHER" id="PTHR13710:SF105">
    <property type="entry name" value="ATP-DEPENDENT DNA HELICASE Q1"/>
    <property type="match status" value="1"/>
</dbReference>
<accession>A0A3N4HSV0</accession>
<dbReference type="Proteomes" id="UP000275078">
    <property type="component" value="Unassembled WGS sequence"/>
</dbReference>
<dbReference type="GO" id="GO:0000724">
    <property type="term" value="P:double-strand break repair via homologous recombination"/>
    <property type="evidence" value="ECO:0007669"/>
    <property type="project" value="TreeGrafter"/>
</dbReference>
<feature type="compositionally biased region" description="Low complexity" evidence="8">
    <location>
        <begin position="1251"/>
        <end position="1260"/>
    </location>
</feature>
<name>A0A3N4HSV0_ASCIM</name>
<dbReference type="PANTHER" id="PTHR13710">
    <property type="entry name" value="DNA HELICASE RECQ FAMILY MEMBER"/>
    <property type="match status" value="1"/>
</dbReference>
<dbReference type="Gene3D" id="3.40.50.300">
    <property type="entry name" value="P-loop containing nucleotide triphosphate hydrolases"/>
    <property type="match status" value="2"/>
</dbReference>
<dbReference type="PROSITE" id="PS51192">
    <property type="entry name" value="HELICASE_ATP_BIND_1"/>
    <property type="match status" value="1"/>
</dbReference>
<dbReference type="SUPFAM" id="SSF52540">
    <property type="entry name" value="P-loop containing nucleoside triphosphate hydrolases"/>
    <property type="match status" value="1"/>
</dbReference>
<feature type="region of interest" description="Disordered" evidence="8">
    <location>
        <begin position="380"/>
        <end position="401"/>
    </location>
</feature>
<feature type="region of interest" description="Disordered" evidence="8">
    <location>
        <begin position="1093"/>
        <end position="1124"/>
    </location>
</feature>
<evidence type="ECO:0000256" key="5">
    <source>
        <dbReference type="ARBA" id="ARBA00023235"/>
    </source>
</evidence>
<keyword evidence="3" id="KW-0067">ATP-binding</keyword>
<keyword evidence="12" id="KW-1185">Reference proteome</keyword>
<dbReference type="PROSITE" id="PS51194">
    <property type="entry name" value="HELICASE_CTER"/>
    <property type="match status" value="1"/>
</dbReference>
<dbReference type="GO" id="GO:0043138">
    <property type="term" value="F:3'-5' DNA helicase activity"/>
    <property type="evidence" value="ECO:0007669"/>
    <property type="project" value="UniProtKB-EC"/>
</dbReference>
<feature type="compositionally biased region" description="Polar residues" evidence="8">
    <location>
        <begin position="1052"/>
        <end position="1066"/>
    </location>
</feature>
<feature type="region of interest" description="Disordered" evidence="8">
    <location>
        <begin position="1022"/>
        <end position="1067"/>
    </location>
</feature>
<dbReference type="SMART" id="SM00487">
    <property type="entry name" value="DEXDc"/>
    <property type="match status" value="1"/>
</dbReference>
<evidence type="ECO:0000313" key="11">
    <source>
        <dbReference type="EMBL" id="RPA76902.1"/>
    </source>
</evidence>
<evidence type="ECO:0000256" key="1">
    <source>
        <dbReference type="ARBA" id="ARBA00005446"/>
    </source>
</evidence>
<feature type="compositionally biased region" description="Acidic residues" evidence="8">
    <location>
        <begin position="381"/>
        <end position="394"/>
    </location>
</feature>
<dbReference type="GO" id="GO:0003677">
    <property type="term" value="F:DNA binding"/>
    <property type="evidence" value="ECO:0007669"/>
    <property type="project" value="UniProtKB-KW"/>
</dbReference>
<evidence type="ECO:0000259" key="9">
    <source>
        <dbReference type="PROSITE" id="PS51192"/>
    </source>
</evidence>
<reference evidence="11 12" key="1">
    <citation type="journal article" date="2018" name="Nat. Ecol. Evol.">
        <title>Pezizomycetes genomes reveal the molecular basis of ectomycorrhizal truffle lifestyle.</title>
        <authorList>
            <person name="Murat C."/>
            <person name="Payen T."/>
            <person name="Noel B."/>
            <person name="Kuo A."/>
            <person name="Morin E."/>
            <person name="Chen J."/>
            <person name="Kohler A."/>
            <person name="Krizsan K."/>
            <person name="Balestrini R."/>
            <person name="Da Silva C."/>
            <person name="Montanini B."/>
            <person name="Hainaut M."/>
            <person name="Levati E."/>
            <person name="Barry K.W."/>
            <person name="Belfiori B."/>
            <person name="Cichocki N."/>
            <person name="Clum A."/>
            <person name="Dockter R.B."/>
            <person name="Fauchery L."/>
            <person name="Guy J."/>
            <person name="Iotti M."/>
            <person name="Le Tacon F."/>
            <person name="Lindquist E.A."/>
            <person name="Lipzen A."/>
            <person name="Malagnac F."/>
            <person name="Mello A."/>
            <person name="Molinier V."/>
            <person name="Miyauchi S."/>
            <person name="Poulain J."/>
            <person name="Riccioni C."/>
            <person name="Rubini A."/>
            <person name="Sitrit Y."/>
            <person name="Splivallo R."/>
            <person name="Traeger S."/>
            <person name="Wang M."/>
            <person name="Zifcakova L."/>
            <person name="Wipf D."/>
            <person name="Zambonelli A."/>
            <person name="Paolocci F."/>
            <person name="Nowrousian M."/>
            <person name="Ottonello S."/>
            <person name="Baldrian P."/>
            <person name="Spatafora J.W."/>
            <person name="Henrissat B."/>
            <person name="Nagy L.G."/>
            <person name="Aury J.M."/>
            <person name="Wincker P."/>
            <person name="Grigoriev I.V."/>
            <person name="Bonfante P."/>
            <person name="Martin F.M."/>
        </authorList>
    </citation>
    <scope>NUCLEOTIDE SEQUENCE [LARGE SCALE GENOMIC DNA]</scope>
    <source>
        <strain evidence="11 12">RN42</strain>
    </source>
</reference>
<dbReference type="OrthoDB" id="10261556at2759"/>
<comment type="similarity">
    <text evidence="1">Belongs to the helicase family. RecQ subfamily.</text>
</comment>
<evidence type="ECO:0000313" key="12">
    <source>
        <dbReference type="Proteomes" id="UP000275078"/>
    </source>
</evidence>
<feature type="region of interest" description="Disordered" evidence="8">
    <location>
        <begin position="812"/>
        <end position="832"/>
    </location>
</feature>
<evidence type="ECO:0000256" key="8">
    <source>
        <dbReference type="SAM" id="MobiDB-lite"/>
    </source>
</evidence>
<feature type="region of interest" description="Disordered" evidence="8">
    <location>
        <begin position="851"/>
        <end position="876"/>
    </location>
</feature>
<comment type="catalytic activity">
    <reaction evidence="6">
        <text>Couples ATP hydrolysis with the unwinding of duplex DNA by translocating in the 3'-5' direction.</text>
        <dbReference type="EC" id="5.6.2.4"/>
    </reaction>
</comment>
<keyword evidence="11" id="KW-0378">Hydrolase</keyword>
<evidence type="ECO:0000259" key="10">
    <source>
        <dbReference type="PROSITE" id="PS51194"/>
    </source>
</evidence>